<protein>
    <submittedName>
        <fullName evidence="3">FGGY_N domain-containing protein</fullName>
    </submittedName>
</protein>
<dbReference type="SUPFAM" id="SSF53067">
    <property type="entry name" value="Actin-like ATPase domain"/>
    <property type="match status" value="1"/>
</dbReference>
<keyword evidence="1" id="KW-0472">Membrane</keyword>
<evidence type="ECO:0000313" key="3">
    <source>
        <dbReference type="WBParaSite" id="ACAC_0000383301-mRNA-1"/>
    </source>
</evidence>
<dbReference type="STRING" id="6313.A0A0K0D188"/>
<evidence type="ECO:0000313" key="2">
    <source>
        <dbReference type="Proteomes" id="UP000035642"/>
    </source>
</evidence>
<dbReference type="AlphaFoldDB" id="A0A0K0D188"/>
<sequence>MQYIVAVDVGTTTIRACLYDDKCRLVNVASDKIQVEISGNGELRVEIDPGVLFDQFIQALNVIGAVFYFFTRNPRFKAARMLKFLSSMVSHRVMVTIQQVSGPFL</sequence>
<evidence type="ECO:0000256" key="1">
    <source>
        <dbReference type="SAM" id="Phobius"/>
    </source>
</evidence>
<dbReference type="WBParaSite" id="ACAC_0000383301-mRNA-1">
    <property type="protein sequence ID" value="ACAC_0000383301-mRNA-1"/>
    <property type="gene ID" value="ACAC_0000383301"/>
</dbReference>
<keyword evidence="1" id="KW-0812">Transmembrane</keyword>
<dbReference type="Gene3D" id="3.30.420.40">
    <property type="match status" value="1"/>
</dbReference>
<reference evidence="3" key="2">
    <citation type="submission" date="2017-02" db="UniProtKB">
        <authorList>
            <consortium name="WormBaseParasite"/>
        </authorList>
    </citation>
    <scope>IDENTIFICATION</scope>
</reference>
<dbReference type="Proteomes" id="UP000035642">
    <property type="component" value="Unassembled WGS sequence"/>
</dbReference>
<feature type="transmembrane region" description="Helical" evidence="1">
    <location>
        <begin position="52"/>
        <end position="71"/>
    </location>
</feature>
<organism evidence="2 3">
    <name type="scientific">Angiostrongylus cantonensis</name>
    <name type="common">Rat lungworm</name>
    <dbReference type="NCBI Taxonomy" id="6313"/>
    <lineage>
        <taxon>Eukaryota</taxon>
        <taxon>Metazoa</taxon>
        <taxon>Ecdysozoa</taxon>
        <taxon>Nematoda</taxon>
        <taxon>Chromadorea</taxon>
        <taxon>Rhabditida</taxon>
        <taxon>Rhabditina</taxon>
        <taxon>Rhabditomorpha</taxon>
        <taxon>Strongyloidea</taxon>
        <taxon>Metastrongylidae</taxon>
        <taxon>Angiostrongylus</taxon>
    </lineage>
</organism>
<dbReference type="InterPro" id="IPR043129">
    <property type="entry name" value="ATPase_NBD"/>
</dbReference>
<keyword evidence="1" id="KW-1133">Transmembrane helix</keyword>
<name>A0A0K0D188_ANGCA</name>
<keyword evidence="2" id="KW-1185">Reference proteome</keyword>
<accession>A0A0K0D188</accession>
<reference evidence="2" key="1">
    <citation type="submission" date="2012-09" db="EMBL/GenBank/DDBJ databases">
        <authorList>
            <person name="Martin A.A."/>
        </authorList>
    </citation>
    <scope>NUCLEOTIDE SEQUENCE</scope>
</reference>
<proteinExistence type="predicted"/>